<dbReference type="PROSITE" id="PS50330">
    <property type="entry name" value="UIM"/>
    <property type="match status" value="1"/>
</dbReference>
<comment type="similarity">
    <text evidence="2">Belongs to the STAM family.</text>
</comment>
<evidence type="ECO:0000256" key="2">
    <source>
        <dbReference type="ARBA" id="ARBA00009666"/>
    </source>
</evidence>
<dbReference type="Proteomes" id="UP000694388">
    <property type="component" value="Unplaced"/>
</dbReference>
<evidence type="ECO:0000259" key="9">
    <source>
        <dbReference type="PROSITE" id="PS50179"/>
    </source>
</evidence>
<dbReference type="InterPro" id="IPR003903">
    <property type="entry name" value="UIM_dom"/>
</dbReference>
<keyword evidence="6" id="KW-0653">Protein transport</keyword>
<dbReference type="SMART" id="SM00326">
    <property type="entry name" value="SH3"/>
    <property type="match status" value="1"/>
</dbReference>
<evidence type="ECO:0000256" key="5">
    <source>
        <dbReference type="ARBA" id="ARBA00022753"/>
    </source>
</evidence>
<dbReference type="SUPFAM" id="SSF50044">
    <property type="entry name" value="SH3-domain"/>
    <property type="match status" value="1"/>
</dbReference>
<protein>
    <submittedName>
        <fullName evidence="10">Signal transducing adaptor molecule (SH3 domain and ITAM motif) 2</fullName>
    </submittedName>
</protein>
<proteinExistence type="inferred from homology"/>
<evidence type="ECO:0000313" key="10">
    <source>
        <dbReference type="Ensembl" id="ENSEBUP00000018905.1"/>
    </source>
</evidence>
<dbReference type="PRINTS" id="PR00452">
    <property type="entry name" value="SH3DOMAIN"/>
</dbReference>
<evidence type="ECO:0000256" key="3">
    <source>
        <dbReference type="ARBA" id="ARBA00022443"/>
    </source>
</evidence>
<keyword evidence="5" id="KW-0967">Endosome</keyword>
<dbReference type="Ensembl" id="ENSEBUT00000019480.1">
    <property type="protein sequence ID" value="ENSEBUP00000018905.1"/>
    <property type="gene ID" value="ENSEBUG00000011791.1"/>
</dbReference>
<dbReference type="InterPro" id="IPR008942">
    <property type="entry name" value="ENTH_VHS"/>
</dbReference>
<feature type="domain" description="VHS" evidence="9">
    <location>
        <begin position="16"/>
        <end position="143"/>
    </location>
</feature>
<dbReference type="GO" id="GO:0033565">
    <property type="term" value="C:ESCRT-0 complex"/>
    <property type="evidence" value="ECO:0007669"/>
    <property type="project" value="TreeGrafter"/>
</dbReference>
<dbReference type="Pfam" id="PF00790">
    <property type="entry name" value="VHS"/>
    <property type="match status" value="1"/>
</dbReference>
<dbReference type="PRINTS" id="PR00499">
    <property type="entry name" value="P67PHOX"/>
</dbReference>
<keyword evidence="11" id="KW-1185">Reference proteome</keyword>
<evidence type="ECO:0000256" key="4">
    <source>
        <dbReference type="ARBA" id="ARBA00022448"/>
    </source>
</evidence>
<dbReference type="InterPro" id="IPR050670">
    <property type="entry name" value="STAM"/>
</dbReference>
<dbReference type="InterPro" id="IPR002014">
    <property type="entry name" value="VHS_dom"/>
</dbReference>
<name>A0A8C4WXX1_EPTBU</name>
<dbReference type="FunFam" id="2.30.30.40:FF:000072">
    <property type="entry name" value="Unconventional Myosin IB"/>
    <property type="match status" value="1"/>
</dbReference>
<evidence type="ECO:0000256" key="7">
    <source>
        <dbReference type="PROSITE-ProRule" id="PRU00192"/>
    </source>
</evidence>
<dbReference type="PROSITE" id="PS50002">
    <property type="entry name" value="SH3"/>
    <property type="match status" value="1"/>
</dbReference>
<accession>A0A8C4WXX1</accession>
<dbReference type="InterPro" id="IPR001452">
    <property type="entry name" value="SH3_domain"/>
</dbReference>
<dbReference type="SMART" id="SM00288">
    <property type="entry name" value="VHS"/>
    <property type="match status" value="1"/>
</dbReference>
<dbReference type="Pfam" id="PF00018">
    <property type="entry name" value="SH3_1"/>
    <property type="match status" value="1"/>
</dbReference>
<comment type="subcellular location">
    <subcellularLocation>
        <location evidence="1">Early endosome membrane</location>
        <topology evidence="1">Peripheral membrane protein</topology>
        <orientation evidence="1">Cytoplasmic side</orientation>
    </subcellularLocation>
</comment>
<dbReference type="Gene3D" id="1.20.5.1940">
    <property type="match status" value="1"/>
</dbReference>
<dbReference type="InterPro" id="IPR036028">
    <property type="entry name" value="SH3-like_dom_sf"/>
</dbReference>
<dbReference type="Gene3D" id="1.25.40.90">
    <property type="match status" value="1"/>
</dbReference>
<evidence type="ECO:0000256" key="6">
    <source>
        <dbReference type="ARBA" id="ARBA00022927"/>
    </source>
</evidence>
<dbReference type="Pfam" id="PF02809">
    <property type="entry name" value="UIM"/>
    <property type="match status" value="1"/>
</dbReference>
<keyword evidence="4" id="KW-0813">Transport</keyword>
<dbReference type="GO" id="GO:0043130">
    <property type="term" value="F:ubiquitin binding"/>
    <property type="evidence" value="ECO:0007669"/>
    <property type="project" value="InterPro"/>
</dbReference>
<reference evidence="10" key="2">
    <citation type="submission" date="2025-09" db="UniProtKB">
        <authorList>
            <consortium name="Ensembl"/>
        </authorList>
    </citation>
    <scope>IDENTIFICATION</scope>
</reference>
<organism evidence="10 11">
    <name type="scientific">Eptatretus burgeri</name>
    <name type="common">Inshore hagfish</name>
    <dbReference type="NCBI Taxonomy" id="7764"/>
    <lineage>
        <taxon>Eukaryota</taxon>
        <taxon>Metazoa</taxon>
        <taxon>Chordata</taxon>
        <taxon>Craniata</taxon>
        <taxon>Vertebrata</taxon>
        <taxon>Cyclostomata</taxon>
        <taxon>Myxini</taxon>
        <taxon>Myxiniformes</taxon>
        <taxon>Myxinidae</taxon>
        <taxon>Eptatretinae</taxon>
        <taxon>Eptatretus</taxon>
    </lineage>
</organism>
<feature type="domain" description="SH3" evidence="8">
    <location>
        <begin position="209"/>
        <end position="268"/>
    </location>
</feature>
<evidence type="ECO:0000259" key="8">
    <source>
        <dbReference type="PROSITE" id="PS50002"/>
    </source>
</evidence>
<dbReference type="PANTHER" id="PTHR45929">
    <property type="entry name" value="JAK PATHWAY SIGNAL TRANSDUCTION ADAPTOR MOLECULE"/>
    <property type="match status" value="1"/>
</dbReference>
<dbReference type="AlphaFoldDB" id="A0A8C4WXX1"/>
<reference evidence="10" key="1">
    <citation type="submission" date="2025-08" db="UniProtKB">
        <authorList>
            <consortium name="Ensembl"/>
        </authorList>
    </citation>
    <scope>IDENTIFICATION</scope>
</reference>
<dbReference type="CDD" id="cd11964">
    <property type="entry name" value="SH3_STAM1"/>
    <property type="match status" value="1"/>
</dbReference>
<evidence type="ECO:0000313" key="11">
    <source>
        <dbReference type="Proteomes" id="UP000694388"/>
    </source>
</evidence>
<dbReference type="SUPFAM" id="SSF48464">
    <property type="entry name" value="ENTH/VHS domain"/>
    <property type="match status" value="1"/>
</dbReference>
<sequence>MPFFSSKSLEKDIEKATSETSTAEDLKLMSDVCDRVQQNASLCKPCLYAITKRVQHNVPLVGIRALTLLDECVQRCGKPFQLELCSKQFMKEVTNVLKKAHPKVGAKLKAHMVEWCGEFTKDTHLMLLYFIIQRLKEQDIEFPEPGSKELEDAKAGFDGNELPNHKVCEQEEQDLAKAIELSLQDVRQAQQRSEVMTLSQLPAPSVPTTVRREVRALYDFEAAEDNELSFHTGDIVTVLDDSDLNWWKGEFNKDIGLFPSSFVTADLTVEPEPEVVAAASENIQLESSPVEPEVVCIDEKRMDWVLRTLQTVDPTVEQPDSPDVLRLEESCHEMGPLIDKRLEEIDSKHSELMQLNTSLMEAMELYGQLMSQTSVYEDYKKNQAFHHAQAMGLVQDPGIPPPNVPYMVPQGYIVPQDQSLSQGPALHSTTYSMPGQQQYHGLVTNVSGTHDTVYPGVPSQTRASLSAASANGVLSHVLYDFQPQSSIMYPSQHTSTFALQTPAPLAVGPAQLASGSQLQPLL</sequence>
<dbReference type="PROSITE" id="PS50179">
    <property type="entry name" value="VHS"/>
    <property type="match status" value="1"/>
</dbReference>
<dbReference type="InterPro" id="IPR035657">
    <property type="entry name" value="STAM1_SH3"/>
</dbReference>
<dbReference type="GO" id="GO:0043328">
    <property type="term" value="P:protein transport to vacuole involved in ubiquitin-dependent protein catabolic process via the multivesicular body sorting pathway"/>
    <property type="evidence" value="ECO:0007669"/>
    <property type="project" value="TreeGrafter"/>
</dbReference>
<keyword evidence="3 7" id="KW-0728">SH3 domain</keyword>
<dbReference type="PANTHER" id="PTHR45929:SF3">
    <property type="entry name" value="JAK PATHWAY SIGNAL TRANSDUCTION ADAPTOR MOLECULE"/>
    <property type="match status" value="1"/>
</dbReference>
<dbReference type="GO" id="GO:0035091">
    <property type="term" value="F:phosphatidylinositol binding"/>
    <property type="evidence" value="ECO:0007669"/>
    <property type="project" value="InterPro"/>
</dbReference>
<evidence type="ECO:0000256" key="1">
    <source>
        <dbReference type="ARBA" id="ARBA00004469"/>
    </source>
</evidence>
<dbReference type="GO" id="GO:0031901">
    <property type="term" value="C:early endosome membrane"/>
    <property type="evidence" value="ECO:0007669"/>
    <property type="project" value="UniProtKB-SubCell"/>
</dbReference>
<dbReference type="Gene3D" id="2.30.30.40">
    <property type="entry name" value="SH3 Domains"/>
    <property type="match status" value="1"/>
</dbReference>
<dbReference type="OMA" id="AINEERM"/>
<dbReference type="GeneTree" id="ENSGT00940000157055"/>